<dbReference type="InterPro" id="IPR000182">
    <property type="entry name" value="GNAT_dom"/>
</dbReference>
<dbReference type="PROSITE" id="PS51186">
    <property type="entry name" value="GNAT"/>
    <property type="match status" value="1"/>
</dbReference>
<dbReference type="Pfam" id="PF00583">
    <property type="entry name" value="Acetyltransf_1"/>
    <property type="match status" value="1"/>
</dbReference>
<evidence type="ECO:0000313" key="2">
    <source>
        <dbReference type="EMBL" id="CAB4336676.1"/>
    </source>
</evidence>
<proteinExistence type="predicted"/>
<evidence type="ECO:0000259" key="1">
    <source>
        <dbReference type="PROSITE" id="PS51186"/>
    </source>
</evidence>
<accession>A0A6J5Z568</accession>
<organism evidence="2">
    <name type="scientific">freshwater metagenome</name>
    <dbReference type="NCBI Taxonomy" id="449393"/>
    <lineage>
        <taxon>unclassified sequences</taxon>
        <taxon>metagenomes</taxon>
        <taxon>ecological metagenomes</taxon>
    </lineage>
</organism>
<sequence>MRYRDIRLAALANDGAAFGGDLKSESEFTEAQWRQKAGQYVGLLAAIDGADCGFMTIENLKGDFGATCWVGSCWVDPHFRESGVLRSLFDFADSHSTQRNWGVQGLGVWVDNFPAITAYEKIGFEKMGEPQESSRKPGMYYQRMIRSVK</sequence>
<gene>
    <name evidence="2" type="ORF">UFOPK4080_00599</name>
</gene>
<dbReference type="SUPFAM" id="SSF55729">
    <property type="entry name" value="Acyl-CoA N-acyltransferases (Nat)"/>
    <property type="match status" value="1"/>
</dbReference>
<dbReference type="GO" id="GO:0016747">
    <property type="term" value="F:acyltransferase activity, transferring groups other than amino-acyl groups"/>
    <property type="evidence" value="ECO:0007669"/>
    <property type="project" value="InterPro"/>
</dbReference>
<name>A0A6J5Z568_9ZZZZ</name>
<dbReference type="AlphaFoldDB" id="A0A6J5Z568"/>
<feature type="domain" description="N-acetyltransferase" evidence="1">
    <location>
        <begin position="1"/>
        <end position="146"/>
    </location>
</feature>
<protein>
    <submittedName>
        <fullName evidence="2">Unannotated protein</fullName>
    </submittedName>
</protein>
<dbReference type="InterPro" id="IPR016181">
    <property type="entry name" value="Acyl_CoA_acyltransferase"/>
</dbReference>
<dbReference type="EMBL" id="CAESAG010000076">
    <property type="protein sequence ID" value="CAB4336676.1"/>
    <property type="molecule type" value="Genomic_DNA"/>
</dbReference>
<dbReference type="Gene3D" id="3.40.630.30">
    <property type="match status" value="1"/>
</dbReference>
<reference evidence="2" key="1">
    <citation type="submission" date="2020-05" db="EMBL/GenBank/DDBJ databases">
        <authorList>
            <person name="Chiriac C."/>
            <person name="Salcher M."/>
            <person name="Ghai R."/>
            <person name="Kavagutti S V."/>
        </authorList>
    </citation>
    <scope>NUCLEOTIDE SEQUENCE</scope>
</reference>